<sequence>MEPHVEKIAELTNDNYISWQKDIRAILIERKCWDLVCGVEKEPLADASYRKKRHFLHKKDRAYVTIYFNISKNLRRLISETRDGKRAWEILKTHFQPDSRVRTIELLDSFFSCSMKKGETLGVYASRLRKIISQLQGYGHTLEDVYQVFQLIRFLSIDFKEVIHSMCRWPDAEFKFSNVLEELVAEEARQSQIKVDQEEARQSQIKVDQEEARQSQIKVNQEEAALKPEGEEPLKELKDVKCGKMEQFEFDCRVPNAEEDTVKETSRKENITNSYTTVTCLDSPYTRAWLFDSGSMFHFCKNREWFDTFTPSIKTKKALAAKNTFITVEGTGTVILEFKVRGKIRRVHLNDVCYSPDLRKNIISGSQFDLSGAGFKGKHGRLSVYTKDNKKIFMAMLYKGLYFCNPINVKLRKEASTVQLLFDSQTLIEKFNDANNRYVSNYLKLNPRKSIVKCVVCRKTRRKSFNSFRENLF</sequence>
<dbReference type="PANTHER" id="PTHR47592">
    <property type="entry name" value="PBF68 PROTEIN"/>
    <property type="match status" value="1"/>
</dbReference>
<dbReference type="InterPro" id="IPR054722">
    <property type="entry name" value="PolX-like_BBD"/>
</dbReference>
<dbReference type="Pfam" id="PF22936">
    <property type="entry name" value="Pol_BBD"/>
    <property type="match status" value="1"/>
</dbReference>
<protein>
    <submittedName>
        <fullName evidence="2">Retrovirus-related Pol polyprotein from transposon TNT 1-94</fullName>
    </submittedName>
</protein>
<gene>
    <name evidence="2" type="primary">POLX_1988</name>
    <name evidence="2" type="ORF">NPIL_4111</name>
</gene>
<evidence type="ECO:0000259" key="1">
    <source>
        <dbReference type="Pfam" id="PF22936"/>
    </source>
</evidence>
<feature type="domain" description="Retrovirus-related Pol polyprotein from transposon TNT 1-94-like beta-barrel" evidence="1">
    <location>
        <begin position="289"/>
        <end position="372"/>
    </location>
</feature>
<evidence type="ECO:0000313" key="3">
    <source>
        <dbReference type="Proteomes" id="UP000887013"/>
    </source>
</evidence>
<proteinExistence type="predicted"/>
<dbReference type="OrthoDB" id="6437744at2759"/>
<reference evidence="2" key="1">
    <citation type="submission" date="2020-08" db="EMBL/GenBank/DDBJ databases">
        <title>Multicomponent nature underlies the extraordinary mechanical properties of spider dragline silk.</title>
        <authorList>
            <person name="Kono N."/>
            <person name="Nakamura H."/>
            <person name="Mori M."/>
            <person name="Yoshida Y."/>
            <person name="Ohtoshi R."/>
            <person name="Malay A.D."/>
            <person name="Moran D.A.P."/>
            <person name="Tomita M."/>
            <person name="Numata K."/>
            <person name="Arakawa K."/>
        </authorList>
    </citation>
    <scope>NUCLEOTIDE SEQUENCE</scope>
</reference>
<dbReference type="EMBL" id="BMAW01096706">
    <property type="protein sequence ID" value="GFS76109.1"/>
    <property type="molecule type" value="Genomic_DNA"/>
</dbReference>
<keyword evidence="3" id="KW-1185">Reference proteome</keyword>
<dbReference type="AlphaFoldDB" id="A0A8X6T5Y9"/>
<organism evidence="2 3">
    <name type="scientific">Nephila pilipes</name>
    <name type="common">Giant wood spider</name>
    <name type="synonym">Nephila maculata</name>
    <dbReference type="NCBI Taxonomy" id="299642"/>
    <lineage>
        <taxon>Eukaryota</taxon>
        <taxon>Metazoa</taxon>
        <taxon>Ecdysozoa</taxon>
        <taxon>Arthropoda</taxon>
        <taxon>Chelicerata</taxon>
        <taxon>Arachnida</taxon>
        <taxon>Araneae</taxon>
        <taxon>Araneomorphae</taxon>
        <taxon>Entelegynae</taxon>
        <taxon>Araneoidea</taxon>
        <taxon>Nephilidae</taxon>
        <taxon>Nephila</taxon>
    </lineage>
</organism>
<evidence type="ECO:0000313" key="2">
    <source>
        <dbReference type="EMBL" id="GFS76109.1"/>
    </source>
</evidence>
<name>A0A8X6T5Y9_NEPPI</name>
<accession>A0A8X6T5Y9</accession>
<dbReference type="Pfam" id="PF14223">
    <property type="entry name" value="Retrotran_gag_2"/>
    <property type="match status" value="1"/>
</dbReference>
<comment type="caution">
    <text evidence="2">The sequence shown here is derived from an EMBL/GenBank/DDBJ whole genome shotgun (WGS) entry which is preliminary data.</text>
</comment>
<dbReference type="PANTHER" id="PTHR47592:SF27">
    <property type="entry name" value="OS08G0421700 PROTEIN"/>
    <property type="match status" value="1"/>
</dbReference>
<dbReference type="Proteomes" id="UP000887013">
    <property type="component" value="Unassembled WGS sequence"/>
</dbReference>